<keyword evidence="11" id="KW-1185">Reference proteome</keyword>
<evidence type="ECO:0000256" key="7">
    <source>
        <dbReference type="ARBA" id="ARBA00022840"/>
    </source>
</evidence>
<dbReference type="Pfam" id="PF00480">
    <property type="entry name" value="ROK"/>
    <property type="match status" value="1"/>
</dbReference>
<organism evidence="10 11">
    <name type="scientific">Pseudovibrio ascidiaceicola</name>
    <dbReference type="NCBI Taxonomy" id="285279"/>
    <lineage>
        <taxon>Bacteria</taxon>
        <taxon>Pseudomonadati</taxon>
        <taxon>Pseudomonadota</taxon>
        <taxon>Alphaproteobacteria</taxon>
        <taxon>Hyphomicrobiales</taxon>
        <taxon>Stappiaceae</taxon>
        <taxon>Pseudovibrio</taxon>
    </lineage>
</organism>
<sequence length="311" mass="32527">MVRAGGIDLGGTKIEATAFDSDWAVVETKRIPTPQDSYENLVDALCEMVVWLEETAGSKGLPVGVGIPGFHSKRTGKFLTANLLASGRTVHQDLIDKLGRAVAFENDCNCFALSEAMLGAGRSYASVFGLIIGTGVGGGYCSNGTLISGLNGAAGEFGHLGIPYMTMKELGLDGIQCGCGRTGCFETYLAGPGMRRLAKHVTGKDVDAKTITTAAAAGDPQMQEVLRMWAHIAAELVAALQCTVDPDCIVLGGGLSKIPNIDRLIAQALPGHLLDQTEPPEIRVAEYGDSSGTRGAALAAVQNYQILEEPS</sequence>
<keyword evidence="8" id="KW-0119">Carbohydrate metabolism</keyword>
<keyword evidence="2" id="KW-0808">Transferase</keyword>
<comment type="caution">
    <text evidence="10">The sequence shown here is derived from an EMBL/GenBank/DDBJ whole genome shotgun (WGS) entry which is preliminary data.</text>
</comment>
<keyword evidence="6" id="KW-0862">Zinc</keyword>
<dbReference type="Gene3D" id="3.30.420.40">
    <property type="match status" value="2"/>
</dbReference>
<evidence type="ECO:0000256" key="9">
    <source>
        <dbReference type="ARBA" id="ARBA00049065"/>
    </source>
</evidence>
<dbReference type="InterPro" id="IPR043129">
    <property type="entry name" value="ATPase_NBD"/>
</dbReference>
<accession>A0A1I3X7R8</accession>
<evidence type="ECO:0000256" key="3">
    <source>
        <dbReference type="ARBA" id="ARBA00022723"/>
    </source>
</evidence>
<dbReference type="GO" id="GO:0016301">
    <property type="term" value="F:kinase activity"/>
    <property type="evidence" value="ECO:0007669"/>
    <property type="project" value="UniProtKB-KW"/>
</dbReference>
<name>A0A1I3X7R8_9HYPH</name>
<dbReference type="EMBL" id="FOSK01000002">
    <property type="protein sequence ID" value="SFK15604.1"/>
    <property type="molecule type" value="Genomic_DNA"/>
</dbReference>
<keyword evidence="5 10" id="KW-0418">Kinase</keyword>
<dbReference type="InterPro" id="IPR000600">
    <property type="entry name" value="ROK"/>
</dbReference>
<keyword evidence="7" id="KW-0067">ATP-binding</keyword>
<dbReference type="Proteomes" id="UP000199598">
    <property type="component" value="Unassembled WGS sequence"/>
</dbReference>
<evidence type="ECO:0000313" key="10">
    <source>
        <dbReference type="EMBL" id="SFK15604.1"/>
    </source>
</evidence>
<dbReference type="PANTHER" id="PTHR18964:SF162">
    <property type="entry name" value="N-ACETYL-D-GLUCOSAMINE KINASE"/>
    <property type="match status" value="1"/>
</dbReference>
<evidence type="ECO:0000256" key="2">
    <source>
        <dbReference type="ARBA" id="ARBA00022679"/>
    </source>
</evidence>
<protein>
    <recommendedName>
        <fullName evidence="1">N-acetylglucosamine kinase</fullName>
        <ecNumber evidence="1">2.7.1.59</ecNumber>
    </recommendedName>
</protein>
<evidence type="ECO:0000256" key="6">
    <source>
        <dbReference type="ARBA" id="ARBA00022833"/>
    </source>
</evidence>
<gene>
    <name evidence="10" type="ORF">SAMN04488518_102426</name>
</gene>
<evidence type="ECO:0000256" key="5">
    <source>
        <dbReference type="ARBA" id="ARBA00022777"/>
    </source>
</evidence>
<dbReference type="CDD" id="cd24057">
    <property type="entry name" value="ASKHA_NBD_ROK_NAGK"/>
    <property type="match status" value="1"/>
</dbReference>
<evidence type="ECO:0000256" key="8">
    <source>
        <dbReference type="ARBA" id="ARBA00023277"/>
    </source>
</evidence>
<comment type="catalytic activity">
    <reaction evidence="9">
        <text>N-acetyl-D-glucosamine + ATP = N-acetyl-D-glucosamine 6-phosphate + ADP + H(+)</text>
        <dbReference type="Rhea" id="RHEA:17417"/>
        <dbReference type="ChEBI" id="CHEBI:15378"/>
        <dbReference type="ChEBI" id="CHEBI:30616"/>
        <dbReference type="ChEBI" id="CHEBI:57513"/>
        <dbReference type="ChEBI" id="CHEBI:456216"/>
        <dbReference type="ChEBI" id="CHEBI:506227"/>
        <dbReference type="EC" id="2.7.1.59"/>
    </reaction>
</comment>
<dbReference type="RefSeq" id="WP_093517715.1">
    <property type="nucleotide sequence ID" value="NZ_FOSK01000002.1"/>
</dbReference>
<dbReference type="PANTHER" id="PTHR18964">
    <property type="entry name" value="ROK (REPRESSOR, ORF, KINASE) FAMILY"/>
    <property type="match status" value="1"/>
</dbReference>
<keyword evidence="4" id="KW-0547">Nucleotide-binding</keyword>
<evidence type="ECO:0000313" key="11">
    <source>
        <dbReference type="Proteomes" id="UP000199598"/>
    </source>
</evidence>
<evidence type="ECO:0000256" key="1">
    <source>
        <dbReference type="ARBA" id="ARBA00012122"/>
    </source>
</evidence>
<keyword evidence="3" id="KW-0479">Metal-binding</keyword>
<dbReference type="SUPFAM" id="SSF53067">
    <property type="entry name" value="Actin-like ATPase domain"/>
    <property type="match status" value="1"/>
</dbReference>
<evidence type="ECO:0000256" key="4">
    <source>
        <dbReference type="ARBA" id="ARBA00022741"/>
    </source>
</evidence>
<proteinExistence type="predicted"/>
<reference evidence="10 11" key="1">
    <citation type="submission" date="2016-10" db="EMBL/GenBank/DDBJ databases">
        <authorList>
            <person name="Varghese N."/>
            <person name="Submissions S."/>
        </authorList>
    </citation>
    <scope>NUCLEOTIDE SEQUENCE [LARGE SCALE GENOMIC DNA]</scope>
    <source>
        <strain evidence="10 11">DSM 16392</strain>
    </source>
</reference>
<dbReference type="EC" id="2.7.1.59" evidence="1"/>